<dbReference type="GO" id="GO:0003677">
    <property type="term" value="F:DNA binding"/>
    <property type="evidence" value="ECO:0007669"/>
    <property type="project" value="InterPro"/>
</dbReference>
<dbReference type="Gene3D" id="1.10.260.40">
    <property type="entry name" value="lambda repressor-like DNA-binding domains"/>
    <property type="match status" value="1"/>
</dbReference>
<dbReference type="AlphaFoldDB" id="A0A2W7P571"/>
<dbReference type="InterPro" id="IPR010982">
    <property type="entry name" value="Lambda_DNA-bd_dom_sf"/>
</dbReference>
<organism evidence="2 3">
    <name type="scientific">Cupriavidus phytorum</name>
    <dbReference type="NCBI Taxonomy" id="3024399"/>
    <lineage>
        <taxon>Bacteria</taxon>
        <taxon>Pseudomonadati</taxon>
        <taxon>Pseudomonadota</taxon>
        <taxon>Betaproteobacteria</taxon>
        <taxon>Burkholderiales</taxon>
        <taxon>Burkholderiaceae</taxon>
        <taxon>Cupriavidus</taxon>
    </lineage>
</organism>
<name>A0A2W7P571_9BURK</name>
<dbReference type="Proteomes" id="UP000249638">
    <property type="component" value="Unassembled WGS sequence"/>
</dbReference>
<dbReference type="Pfam" id="PF13560">
    <property type="entry name" value="HTH_31"/>
    <property type="match status" value="1"/>
</dbReference>
<dbReference type="EMBL" id="QKZN01000007">
    <property type="protein sequence ID" value="PZX26121.1"/>
    <property type="molecule type" value="Genomic_DNA"/>
</dbReference>
<evidence type="ECO:0000313" key="3">
    <source>
        <dbReference type="Proteomes" id="UP000249638"/>
    </source>
</evidence>
<dbReference type="SUPFAM" id="SSF47413">
    <property type="entry name" value="lambda repressor-like DNA-binding domains"/>
    <property type="match status" value="1"/>
</dbReference>
<accession>A0A2W7P571</accession>
<dbReference type="InterPro" id="IPR001387">
    <property type="entry name" value="Cro/C1-type_HTH"/>
</dbReference>
<proteinExistence type="predicted"/>
<dbReference type="PROSITE" id="PS50943">
    <property type="entry name" value="HTH_CROC1"/>
    <property type="match status" value="1"/>
</dbReference>
<evidence type="ECO:0000259" key="1">
    <source>
        <dbReference type="PROSITE" id="PS50943"/>
    </source>
</evidence>
<reference evidence="2" key="1">
    <citation type="submission" date="2018-06" db="EMBL/GenBank/DDBJ databases">
        <title>Genomic Encyclopedia of Type Strains, Phase IV (KMG-V): Genome sequencing to study the core and pangenomes of soil and plant-associated prokaryotes.</title>
        <authorList>
            <person name="Whitman W."/>
        </authorList>
    </citation>
    <scope>NUCLEOTIDE SEQUENCE [LARGE SCALE GENOMIC DNA]</scope>
    <source>
        <strain evidence="2">MLR2-44</strain>
    </source>
</reference>
<protein>
    <submittedName>
        <fullName evidence="2">Helix-turn-helix protein</fullName>
    </submittedName>
</protein>
<evidence type="ECO:0000313" key="2">
    <source>
        <dbReference type="EMBL" id="PZX26121.1"/>
    </source>
</evidence>
<dbReference type="SMART" id="SM00530">
    <property type="entry name" value="HTH_XRE"/>
    <property type="match status" value="1"/>
</dbReference>
<sequence length="95" mass="10185">MSLISQCRQLREARGKSLGELGRILGMAAQNLSAILLGKKDSRASTLEALAAALDAQWVLVPNERLAEVRQVLEGKGSGPDRGARAALDIFLDQE</sequence>
<gene>
    <name evidence="2" type="ORF">C7416_107191</name>
</gene>
<feature type="domain" description="HTH cro/C1-type" evidence="1">
    <location>
        <begin position="8"/>
        <end position="61"/>
    </location>
</feature>
<keyword evidence="3" id="KW-1185">Reference proteome</keyword>
<comment type="caution">
    <text evidence="2">The sequence shown here is derived from an EMBL/GenBank/DDBJ whole genome shotgun (WGS) entry which is preliminary data.</text>
</comment>